<evidence type="ECO:0000313" key="2">
    <source>
        <dbReference type="Proteomes" id="UP001174932"/>
    </source>
</evidence>
<keyword evidence="2" id="KW-1185">Reference proteome</keyword>
<reference evidence="1" key="1">
    <citation type="journal article" date="2015" name="Int. J. Syst. Evol. Microbiol.">
        <title>Rhizobium alvei sp. nov., isolated from a freshwater river.</title>
        <authorList>
            <person name="Sheu S.Y."/>
            <person name="Huang H.W."/>
            <person name="Young C.C."/>
            <person name="Chen W.M."/>
        </authorList>
    </citation>
    <scope>NUCLEOTIDE SEQUENCE</scope>
    <source>
        <strain evidence="1">TNR-22</strain>
    </source>
</reference>
<reference evidence="1" key="2">
    <citation type="submission" date="2023-07" db="EMBL/GenBank/DDBJ databases">
        <authorList>
            <person name="Shen H."/>
        </authorList>
    </citation>
    <scope>NUCLEOTIDE SEQUENCE</scope>
    <source>
        <strain evidence="1">TNR-22</strain>
    </source>
</reference>
<comment type="caution">
    <text evidence="1">The sequence shown here is derived from an EMBL/GenBank/DDBJ whole genome shotgun (WGS) entry which is preliminary data.</text>
</comment>
<gene>
    <name evidence="1" type="ORF">Q4481_19120</name>
</gene>
<sequence>MDDLQIVFVIEFVARKDAELVSGPEKRDRNHQGAGERESVTLSECKILCHVRNLRPERADPARWLLKGPGTVAIIAKAKPSDGSLLADPDRGLIDGDPDLVQDAINEARDWFASEGQAMFGTGLHLHHSYSVN</sequence>
<dbReference type="EMBL" id="JAUOZU010000015">
    <property type="protein sequence ID" value="MDO6966075.1"/>
    <property type="molecule type" value="Genomic_DNA"/>
</dbReference>
<organism evidence="1 2">
    <name type="scientific">Rhizobium alvei</name>
    <dbReference type="NCBI Taxonomy" id="1132659"/>
    <lineage>
        <taxon>Bacteria</taxon>
        <taxon>Pseudomonadati</taxon>
        <taxon>Pseudomonadota</taxon>
        <taxon>Alphaproteobacteria</taxon>
        <taxon>Hyphomicrobiales</taxon>
        <taxon>Rhizobiaceae</taxon>
        <taxon>Rhizobium/Agrobacterium group</taxon>
        <taxon>Rhizobium</taxon>
    </lineage>
</organism>
<dbReference type="Proteomes" id="UP001174932">
    <property type="component" value="Unassembled WGS sequence"/>
</dbReference>
<protein>
    <submittedName>
        <fullName evidence="1">Uncharacterized protein</fullName>
    </submittedName>
</protein>
<evidence type="ECO:0000313" key="1">
    <source>
        <dbReference type="EMBL" id="MDO6966075.1"/>
    </source>
</evidence>
<proteinExistence type="predicted"/>
<dbReference type="RefSeq" id="WP_304378095.1">
    <property type="nucleotide sequence ID" value="NZ_JAUOZU010000015.1"/>
</dbReference>
<accession>A0ABT8YQT4</accession>
<name>A0ABT8YQT4_9HYPH</name>